<feature type="transmembrane region" description="Helical" evidence="1">
    <location>
        <begin position="57"/>
        <end position="75"/>
    </location>
</feature>
<sequence length="404" mass="47642">MHPQTLWKKRFDHYIQSVMGYWRVVGRSNFGGFLVLFIIVFSYYYGKTLQTLPASFPYLWIAIPFLSLMICPGNIRTLIREPDRIYLLPVETELSLYFQKAFRYSFGIQAFRIFAALILLWPLYRHCTGNEARPFLSILAFLLIMKATHLMAYWQETKWIHPVIRSVSVAYRWLTATLILLILFQWGVLYAAICTILAILIWLAVFRSTRRYIIGWEYLIDREKQHKYRLNLFFSWFMEVPELGTRVMRRRWMNGIFKRIPFDSAHTFHYLYAKSFIRSELFSMTLRTLGLAFMIMCVSSAEIMRGLVAIVAFLIITVQVSSIEHMHTYTFWIHMYPLKEGQQKGALVRITEVTLTAVVVLLSVPFFIRLELLAGATWIILGLACALWAGRIRLKRKFKEIWTT</sequence>
<gene>
    <name evidence="2" type="ORF">B7C51_12985</name>
</gene>
<feature type="transmembrane region" description="Helical" evidence="1">
    <location>
        <begin position="135"/>
        <end position="154"/>
    </location>
</feature>
<organism evidence="2 3">
    <name type="scientific">Paenibacillus larvae subsp. pulvifaciens</name>
    <dbReference type="NCBI Taxonomy" id="1477"/>
    <lineage>
        <taxon>Bacteria</taxon>
        <taxon>Bacillati</taxon>
        <taxon>Bacillota</taxon>
        <taxon>Bacilli</taxon>
        <taxon>Bacillales</taxon>
        <taxon>Paenibacillaceae</taxon>
        <taxon>Paenibacillus</taxon>
    </lineage>
</organism>
<keyword evidence="1" id="KW-0472">Membrane</keyword>
<dbReference type="RefSeq" id="WP_083040236.1">
    <property type="nucleotide sequence ID" value="NZ_CP020557.1"/>
</dbReference>
<reference evidence="2 3" key="1">
    <citation type="submission" date="2017-03" db="EMBL/GenBank/DDBJ databases">
        <title>Paenibacillus larvae genome sequencing.</title>
        <authorList>
            <person name="Dingman D.W."/>
        </authorList>
    </citation>
    <scope>NUCLEOTIDE SEQUENCE [LARGE SCALE GENOMIC DNA]</scope>
    <source>
        <strain evidence="2 3">SAG 10367</strain>
    </source>
</reference>
<accession>A0A1V0UTT9</accession>
<evidence type="ECO:0000256" key="1">
    <source>
        <dbReference type="SAM" id="Phobius"/>
    </source>
</evidence>
<dbReference type="Proteomes" id="UP000192727">
    <property type="component" value="Chromosome"/>
</dbReference>
<evidence type="ECO:0008006" key="4">
    <source>
        <dbReference type="Google" id="ProtNLM"/>
    </source>
</evidence>
<dbReference type="EMBL" id="CP020557">
    <property type="protein sequence ID" value="ARF68526.1"/>
    <property type="molecule type" value="Genomic_DNA"/>
</dbReference>
<dbReference type="PIRSF" id="PIRSF037259">
    <property type="entry name" value="EcsB_ABC"/>
    <property type="match status" value="1"/>
</dbReference>
<feature type="transmembrane region" description="Helical" evidence="1">
    <location>
        <begin position="307"/>
        <end position="325"/>
    </location>
</feature>
<name>A0A1V0UTT9_9BACL</name>
<evidence type="ECO:0000313" key="2">
    <source>
        <dbReference type="EMBL" id="ARF68526.1"/>
    </source>
</evidence>
<keyword evidence="1" id="KW-1133">Transmembrane helix</keyword>
<dbReference type="GO" id="GO:0016020">
    <property type="term" value="C:membrane"/>
    <property type="evidence" value="ECO:0007669"/>
    <property type="project" value="InterPro"/>
</dbReference>
<feature type="transmembrane region" description="Helical" evidence="1">
    <location>
        <begin position="189"/>
        <end position="206"/>
    </location>
</feature>
<feature type="transmembrane region" description="Helical" evidence="1">
    <location>
        <begin position="21"/>
        <end position="45"/>
    </location>
</feature>
<dbReference type="InterPro" id="IPR010288">
    <property type="entry name" value="EcsB_ABC"/>
</dbReference>
<feature type="transmembrane region" description="Helical" evidence="1">
    <location>
        <begin position="372"/>
        <end position="390"/>
    </location>
</feature>
<feature type="transmembrane region" description="Helical" evidence="1">
    <location>
        <begin position="281"/>
        <end position="301"/>
    </location>
</feature>
<dbReference type="Pfam" id="PF05975">
    <property type="entry name" value="EcsB"/>
    <property type="match status" value="1"/>
</dbReference>
<proteinExistence type="predicted"/>
<feature type="transmembrane region" description="Helical" evidence="1">
    <location>
        <begin position="346"/>
        <end position="366"/>
    </location>
</feature>
<evidence type="ECO:0000313" key="3">
    <source>
        <dbReference type="Proteomes" id="UP000192727"/>
    </source>
</evidence>
<keyword evidence="1" id="KW-0812">Transmembrane</keyword>
<dbReference type="AlphaFoldDB" id="A0A1V0UTT9"/>
<protein>
    <recommendedName>
        <fullName evidence="4">Protein EcsB</fullName>
    </recommendedName>
</protein>